<keyword evidence="2 9" id="KW-0285">Flavoprotein</keyword>
<dbReference type="Pfam" id="PF01070">
    <property type="entry name" value="FMN_dh"/>
    <property type="match status" value="1"/>
</dbReference>
<feature type="binding site" evidence="9">
    <location>
        <begin position="106"/>
        <end position="108"/>
    </location>
    <ligand>
        <name>FMN</name>
        <dbReference type="ChEBI" id="CHEBI:58210"/>
    </ligand>
</feature>
<dbReference type="PIRSF" id="PIRSF000138">
    <property type="entry name" value="Al-hdrx_acd_dh"/>
    <property type="match status" value="1"/>
</dbReference>
<feature type="active site" description="Proton acceptor" evidence="8">
    <location>
        <position position="299"/>
    </location>
</feature>
<dbReference type="GO" id="GO:0016491">
    <property type="term" value="F:oxidoreductase activity"/>
    <property type="evidence" value="ECO:0007669"/>
    <property type="project" value="UniProtKB-KW"/>
</dbReference>
<feature type="binding site" evidence="9">
    <location>
        <position position="185"/>
    </location>
    <ligand>
        <name>FMN</name>
        <dbReference type="ChEBI" id="CHEBI:58210"/>
    </ligand>
</feature>
<dbReference type="PROSITE" id="PS51349">
    <property type="entry name" value="FMN_HYDROXY_ACID_DH_2"/>
    <property type="match status" value="1"/>
</dbReference>
<evidence type="ECO:0000256" key="3">
    <source>
        <dbReference type="ARBA" id="ARBA00022643"/>
    </source>
</evidence>
<accession>A0A4P7GKU2</accession>
<comment type="cofactor">
    <cofactor evidence="1">
        <name>FMN</name>
        <dbReference type="ChEBI" id="CHEBI:58210"/>
    </cofactor>
</comment>
<dbReference type="FunFam" id="3.20.20.70:FF:000261">
    <property type="entry name" value="L-lactate dehydrogenase (Cytochrome)"/>
    <property type="match status" value="1"/>
</dbReference>
<feature type="binding site" evidence="9">
    <location>
        <position position="159"/>
    </location>
    <ligand>
        <name>glyoxylate</name>
        <dbReference type="ChEBI" id="CHEBI:36655"/>
    </ligand>
</feature>
<dbReference type="GO" id="GO:0010181">
    <property type="term" value="F:FMN binding"/>
    <property type="evidence" value="ECO:0007669"/>
    <property type="project" value="InterPro"/>
</dbReference>
<dbReference type="Gene3D" id="3.20.20.70">
    <property type="entry name" value="Aldolase class I"/>
    <property type="match status" value="1"/>
</dbReference>
<organism evidence="11 12">
    <name type="scientific">Nocardioides euryhalodurans</name>
    <dbReference type="NCBI Taxonomy" id="2518370"/>
    <lineage>
        <taxon>Bacteria</taxon>
        <taxon>Bacillati</taxon>
        <taxon>Actinomycetota</taxon>
        <taxon>Actinomycetes</taxon>
        <taxon>Propionibacteriales</taxon>
        <taxon>Nocardioidaceae</taxon>
        <taxon>Nocardioides</taxon>
    </lineage>
</organism>
<comment type="similarity">
    <text evidence="5">Belongs to the FMN-dependent alpha-hydroxy acid dehydrogenase family.</text>
</comment>
<evidence type="ECO:0000256" key="4">
    <source>
        <dbReference type="ARBA" id="ARBA00023002"/>
    </source>
</evidence>
<evidence type="ECO:0000313" key="12">
    <source>
        <dbReference type="Proteomes" id="UP000294894"/>
    </source>
</evidence>
<proteinExistence type="inferred from homology"/>
<evidence type="ECO:0000259" key="10">
    <source>
        <dbReference type="PROSITE" id="PS51349"/>
    </source>
</evidence>
<feature type="binding site" evidence="9">
    <location>
        <position position="299"/>
    </location>
    <ligand>
        <name>glyoxylate</name>
        <dbReference type="ChEBI" id="CHEBI:36655"/>
    </ligand>
</feature>
<dbReference type="KEGG" id="noy:EXE57_10800"/>
<feature type="binding site" evidence="9">
    <location>
        <position position="297"/>
    </location>
    <ligand>
        <name>FMN</name>
        <dbReference type="ChEBI" id="CHEBI:58210"/>
    </ligand>
</feature>
<dbReference type="EMBL" id="CP038267">
    <property type="protein sequence ID" value="QBR92708.1"/>
    <property type="molecule type" value="Genomic_DNA"/>
</dbReference>
<feature type="binding site" evidence="9">
    <location>
        <position position="275"/>
    </location>
    <ligand>
        <name>FMN</name>
        <dbReference type="ChEBI" id="CHEBI:58210"/>
    </ligand>
</feature>
<dbReference type="SUPFAM" id="SSF51395">
    <property type="entry name" value="FMN-linked oxidoreductases"/>
    <property type="match status" value="1"/>
</dbReference>
<name>A0A4P7GKU2_9ACTN</name>
<evidence type="ECO:0000256" key="1">
    <source>
        <dbReference type="ARBA" id="ARBA00001917"/>
    </source>
</evidence>
<comment type="catalytic activity">
    <reaction evidence="6">
        <text>(S)-lactate + A = pyruvate + AH2</text>
        <dbReference type="Rhea" id="RHEA:45816"/>
        <dbReference type="ChEBI" id="CHEBI:13193"/>
        <dbReference type="ChEBI" id="CHEBI:15361"/>
        <dbReference type="ChEBI" id="CHEBI:16651"/>
        <dbReference type="ChEBI" id="CHEBI:17499"/>
    </reaction>
</comment>
<gene>
    <name evidence="11" type="ORF">EXE57_10800</name>
</gene>
<dbReference type="InterPro" id="IPR000262">
    <property type="entry name" value="FMN-dep_DH"/>
</dbReference>
<reference evidence="11 12" key="1">
    <citation type="submission" date="2019-03" db="EMBL/GenBank/DDBJ databases">
        <title>Three New Species of Nocardioides, Nocardioides euryhalodurans sp. nov., Nocardioides seonyuensis sp. nov. and Nocardioides eburneoflavus sp. nov., Iolated from Soil.</title>
        <authorList>
            <person name="Roh S.G."/>
            <person name="Lee C."/>
            <person name="Kim M.-K."/>
            <person name="Kim S.B."/>
        </authorList>
    </citation>
    <scope>NUCLEOTIDE SEQUENCE [LARGE SCALE GENOMIC DNA]</scope>
    <source>
        <strain evidence="11 12">MMS17-SY117</strain>
    </source>
</reference>
<dbReference type="AlphaFoldDB" id="A0A4P7GKU2"/>
<feature type="domain" description="FMN hydroxy acid dehydrogenase" evidence="10">
    <location>
        <begin position="27"/>
        <end position="404"/>
    </location>
</feature>
<dbReference type="OrthoDB" id="9770452at2"/>
<feature type="binding site" evidence="9">
    <location>
        <position position="157"/>
    </location>
    <ligand>
        <name>FMN</name>
        <dbReference type="ChEBI" id="CHEBI:58210"/>
    </ligand>
</feature>
<dbReference type="PANTHER" id="PTHR10578">
    <property type="entry name" value="S -2-HYDROXY-ACID OXIDASE-RELATED"/>
    <property type="match status" value="1"/>
</dbReference>
<dbReference type="CDD" id="cd02809">
    <property type="entry name" value="alpha_hydroxyacid_oxid_FMN"/>
    <property type="match status" value="1"/>
</dbReference>
<dbReference type="PROSITE" id="PS00557">
    <property type="entry name" value="FMN_HYDROXY_ACID_DH_1"/>
    <property type="match status" value="1"/>
</dbReference>
<dbReference type="InterPro" id="IPR008259">
    <property type="entry name" value="FMN_hydac_DH_AS"/>
</dbReference>
<dbReference type="PANTHER" id="PTHR10578:SF107">
    <property type="entry name" value="2-HYDROXYACID OXIDASE 1"/>
    <property type="match status" value="1"/>
</dbReference>
<feature type="binding site" evidence="9">
    <location>
        <begin position="353"/>
        <end position="354"/>
    </location>
    <ligand>
        <name>FMN</name>
        <dbReference type="ChEBI" id="CHEBI:58210"/>
    </ligand>
</feature>
<dbReference type="InterPro" id="IPR037396">
    <property type="entry name" value="FMN_HAD"/>
</dbReference>
<dbReference type="Proteomes" id="UP000294894">
    <property type="component" value="Chromosome"/>
</dbReference>
<evidence type="ECO:0000256" key="9">
    <source>
        <dbReference type="PIRSR" id="PIRSR000138-2"/>
    </source>
</evidence>
<dbReference type="InterPro" id="IPR012133">
    <property type="entry name" value="Alpha-hydoxy_acid_DH_FMN"/>
</dbReference>
<evidence type="ECO:0000256" key="5">
    <source>
        <dbReference type="ARBA" id="ARBA00024042"/>
    </source>
</evidence>
<evidence type="ECO:0000256" key="8">
    <source>
        <dbReference type="PIRSR" id="PIRSR000138-1"/>
    </source>
</evidence>
<feature type="binding site" evidence="9">
    <location>
        <position position="194"/>
    </location>
    <ligand>
        <name>glyoxylate</name>
        <dbReference type="ChEBI" id="CHEBI:36655"/>
    </ligand>
</feature>
<keyword evidence="4" id="KW-0560">Oxidoreductase</keyword>
<protein>
    <recommendedName>
        <fullName evidence="7">Putative L-lactate dehydrogenase</fullName>
    </recommendedName>
</protein>
<sequence length="408" mass="44982">MKRQLPKRRDLAPLLKFKEPVWSPKERRLARALTVEDLRRIARRRTPKPAFDYTDGAADGEVSLARAREAFADVEFRPSILRDVSDVDTSRKVLGQRVALPFGIAPTGFTRMMHAEGEIAGATAAEAAGIPFSLSTMGTTSIEDVAAAAPGGRHWFQLYMWKDRDRSMALVDRAAKAGYDTLLVTVDVPVAGARLRDVRNGMTIPPTLTPRTVVNAVPRPAWWINFLTTEPLAFASLDSWSGTVADLLDTMFDPTVTYDDLAWIRDQWPGKVVVKGVQTVDDARRVRDVGVDAVLLSNHGGRQLDRAPVPFHLLPEVVAAVGDDLEVHLDTGIMSGQDVVAAVAHGAHFTLVGRAYLYGLMAGGREGVDRMVEILTGQVERTMRLLGVRTLDELTPEHVVMLRRLRPR</sequence>
<keyword evidence="12" id="KW-1185">Reference proteome</keyword>
<dbReference type="RefSeq" id="WP_135077393.1">
    <property type="nucleotide sequence ID" value="NZ_CP038267.1"/>
</dbReference>
<feature type="binding site" evidence="9">
    <location>
        <position position="53"/>
    </location>
    <ligand>
        <name>glyoxylate</name>
        <dbReference type="ChEBI" id="CHEBI:36655"/>
    </ligand>
</feature>
<evidence type="ECO:0000256" key="6">
    <source>
        <dbReference type="ARBA" id="ARBA00050153"/>
    </source>
</evidence>
<feature type="binding site" evidence="9">
    <location>
        <position position="302"/>
    </location>
    <ligand>
        <name>glyoxylate</name>
        <dbReference type="ChEBI" id="CHEBI:36655"/>
    </ligand>
</feature>
<evidence type="ECO:0000256" key="2">
    <source>
        <dbReference type="ARBA" id="ARBA00022630"/>
    </source>
</evidence>
<evidence type="ECO:0000313" key="11">
    <source>
        <dbReference type="EMBL" id="QBR92708.1"/>
    </source>
</evidence>
<feature type="binding site" evidence="9">
    <location>
        <position position="135"/>
    </location>
    <ligand>
        <name>FMN</name>
        <dbReference type="ChEBI" id="CHEBI:58210"/>
    </ligand>
</feature>
<keyword evidence="3 9" id="KW-0288">FMN</keyword>
<evidence type="ECO:0000256" key="7">
    <source>
        <dbReference type="ARBA" id="ARBA00071405"/>
    </source>
</evidence>
<dbReference type="InterPro" id="IPR013785">
    <property type="entry name" value="Aldolase_TIM"/>
</dbReference>